<feature type="compositionally biased region" description="Gly residues" evidence="1">
    <location>
        <begin position="18"/>
        <end position="31"/>
    </location>
</feature>
<name>Q0DUU6_ORYSJ</name>
<evidence type="ECO:0000313" key="2">
    <source>
        <dbReference type="EMBL" id="BAF10992.1"/>
    </source>
</evidence>
<gene>
    <name evidence="2" type="ordered locus">Os03g0167000</name>
</gene>
<protein>
    <submittedName>
        <fullName evidence="2">Os03g0167000 protein</fullName>
    </submittedName>
</protein>
<dbReference type="KEGG" id="dosa:Os03g0167000"/>
<reference evidence="3" key="2">
    <citation type="journal article" date="2008" name="Nucleic Acids Res.">
        <title>The rice annotation project database (RAP-DB): 2008 update.</title>
        <authorList>
            <consortium name="The rice annotation project (RAP)"/>
        </authorList>
    </citation>
    <scope>GENOME REANNOTATION</scope>
    <source>
        <strain evidence="3">cv. Nipponbare</strain>
    </source>
</reference>
<feature type="non-terminal residue" evidence="2">
    <location>
        <position position="1"/>
    </location>
</feature>
<reference evidence="2 3" key="1">
    <citation type="journal article" date="2005" name="Nature">
        <title>The map-based sequence of the rice genome.</title>
        <authorList>
            <consortium name="International rice genome sequencing project (IRGSP)"/>
            <person name="Matsumoto T."/>
            <person name="Wu J."/>
            <person name="Kanamori H."/>
            <person name="Katayose Y."/>
            <person name="Fujisawa M."/>
            <person name="Namiki N."/>
            <person name="Mizuno H."/>
            <person name="Yamamoto K."/>
            <person name="Antonio B.A."/>
            <person name="Baba T."/>
            <person name="Sakata K."/>
            <person name="Nagamura Y."/>
            <person name="Aoki H."/>
            <person name="Arikawa K."/>
            <person name="Arita K."/>
            <person name="Bito T."/>
            <person name="Chiden Y."/>
            <person name="Fujitsuka N."/>
            <person name="Fukunaka R."/>
            <person name="Hamada M."/>
            <person name="Harada C."/>
            <person name="Hayashi A."/>
            <person name="Hijishita S."/>
            <person name="Honda M."/>
            <person name="Hosokawa S."/>
            <person name="Ichikawa Y."/>
            <person name="Idonuma A."/>
            <person name="Iijima M."/>
            <person name="Ikeda M."/>
            <person name="Ikeno M."/>
            <person name="Ito K."/>
            <person name="Ito S."/>
            <person name="Ito T."/>
            <person name="Ito Y."/>
            <person name="Ito Y."/>
            <person name="Iwabuchi A."/>
            <person name="Kamiya K."/>
            <person name="Karasawa W."/>
            <person name="Kurita K."/>
            <person name="Katagiri S."/>
            <person name="Kikuta A."/>
            <person name="Kobayashi H."/>
            <person name="Kobayashi N."/>
            <person name="Machita K."/>
            <person name="Maehara T."/>
            <person name="Masukawa M."/>
            <person name="Mizubayashi T."/>
            <person name="Mukai Y."/>
            <person name="Nagasaki H."/>
            <person name="Nagata Y."/>
            <person name="Naito S."/>
            <person name="Nakashima M."/>
            <person name="Nakama Y."/>
            <person name="Nakamichi Y."/>
            <person name="Nakamura M."/>
            <person name="Meguro A."/>
            <person name="Negishi M."/>
            <person name="Ohta I."/>
            <person name="Ohta T."/>
            <person name="Okamoto M."/>
            <person name="Ono N."/>
            <person name="Saji S."/>
            <person name="Sakaguchi M."/>
            <person name="Sakai K."/>
            <person name="Shibata M."/>
            <person name="Shimokawa T."/>
            <person name="Song J."/>
            <person name="Takazaki Y."/>
            <person name="Terasawa K."/>
            <person name="Tsugane M."/>
            <person name="Tsuji K."/>
            <person name="Ueda S."/>
            <person name="Waki K."/>
            <person name="Yamagata H."/>
            <person name="Yamamoto M."/>
            <person name="Yamamoto S."/>
            <person name="Yamane H."/>
            <person name="Yoshiki S."/>
            <person name="Yoshihara R."/>
            <person name="Yukawa K."/>
            <person name="Zhong H."/>
            <person name="Yano M."/>
            <person name="Yuan Q."/>
            <person name="Ouyang S."/>
            <person name="Liu J."/>
            <person name="Jones K.M."/>
            <person name="Gansberger K."/>
            <person name="Moffat K."/>
            <person name="Hill J."/>
            <person name="Bera J."/>
            <person name="Fadrosh D."/>
            <person name="Jin S."/>
            <person name="Johri S."/>
            <person name="Kim M."/>
            <person name="Overton L."/>
            <person name="Reardon M."/>
            <person name="Tsitrin T."/>
            <person name="Vuong H."/>
            <person name="Weaver B."/>
            <person name="Ciecko A."/>
            <person name="Tallon L."/>
            <person name="Jackson J."/>
            <person name="Pai G."/>
            <person name="Aken S.V."/>
            <person name="Utterback T."/>
            <person name="Reidmuller S."/>
            <person name="Feldblyum T."/>
            <person name="Hsiao J."/>
            <person name="Zismann V."/>
            <person name="Iobst S."/>
            <person name="de Vazeille A.R."/>
            <person name="Buell C.R."/>
            <person name="Ying K."/>
            <person name="Li Y."/>
            <person name="Lu T."/>
            <person name="Huang Y."/>
            <person name="Zhao Q."/>
            <person name="Feng Q."/>
            <person name="Zhang L."/>
            <person name="Zhu J."/>
            <person name="Weng Q."/>
            <person name="Mu J."/>
            <person name="Lu Y."/>
            <person name="Fan D."/>
            <person name="Liu Y."/>
            <person name="Guan J."/>
            <person name="Zhang Y."/>
            <person name="Yu S."/>
            <person name="Liu X."/>
            <person name="Zhang Y."/>
            <person name="Hong G."/>
            <person name="Han B."/>
            <person name="Choisne N."/>
            <person name="Demange N."/>
            <person name="Orjeda G."/>
            <person name="Samain S."/>
            <person name="Cattolico L."/>
            <person name="Pelletier E."/>
            <person name="Couloux A."/>
            <person name="Segurens B."/>
            <person name="Wincker P."/>
            <person name="D'Hont A."/>
            <person name="Scarpelli C."/>
            <person name="Weissenbach J."/>
            <person name="Salanoubat M."/>
            <person name="Quetier F."/>
            <person name="Yu Y."/>
            <person name="Kim H.R."/>
            <person name="Rambo T."/>
            <person name="Currie J."/>
            <person name="Collura K."/>
            <person name="Luo M."/>
            <person name="Yang T."/>
            <person name="Ammiraju J.S.S."/>
            <person name="Engler F."/>
            <person name="Soderlund C."/>
            <person name="Wing R.A."/>
            <person name="Palmer L.E."/>
            <person name="de la Bastide M."/>
            <person name="Spiegel L."/>
            <person name="Nascimento L."/>
            <person name="Zutavern T."/>
            <person name="O'Shaughnessy A."/>
            <person name="Dike S."/>
            <person name="Dedhia N."/>
            <person name="Preston R."/>
            <person name="Balija V."/>
            <person name="McCombie W.R."/>
            <person name="Chow T."/>
            <person name="Chen H."/>
            <person name="Chung M."/>
            <person name="Chen C."/>
            <person name="Shaw J."/>
            <person name="Wu H."/>
            <person name="Hsiao K."/>
            <person name="Chao Y."/>
            <person name="Chu M."/>
            <person name="Cheng C."/>
            <person name="Hour A."/>
            <person name="Lee P."/>
            <person name="Lin S."/>
            <person name="Lin Y."/>
            <person name="Liou J."/>
            <person name="Liu S."/>
            <person name="Hsing Y."/>
            <person name="Raghuvanshi S."/>
            <person name="Mohanty A."/>
            <person name="Bharti A.K."/>
            <person name="Gaur A."/>
            <person name="Gupta V."/>
            <person name="Kumar D."/>
            <person name="Ravi V."/>
            <person name="Vij S."/>
            <person name="Kapur A."/>
            <person name="Khurana P."/>
            <person name="Khurana P."/>
            <person name="Khurana J.P."/>
            <person name="Tyagi A.K."/>
            <person name="Gaikwad K."/>
            <person name="Singh A."/>
            <person name="Dalal V."/>
            <person name="Srivastava S."/>
            <person name="Dixit A."/>
            <person name="Pal A.K."/>
            <person name="Ghazi I.A."/>
            <person name="Yadav M."/>
            <person name="Pandit A."/>
            <person name="Bhargava A."/>
            <person name="Sureshbabu K."/>
            <person name="Batra K."/>
            <person name="Sharma T.R."/>
            <person name="Mohapatra T."/>
            <person name="Singh N.K."/>
            <person name="Messing J."/>
            <person name="Nelson A.B."/>
            <person name="Fuks G."/>
            <person name="Kavchok S."/>
            <person name="Keizer G."/>
            <person name="Linton E."/>
            <person name="Llaca V."/>
            <person name="Song R."/>
            <person name="Tanyolac B."/>
            <person name="Young S."/>
            <person name="Ho-Il K."/>
            <person name="Hahn J.H."/>
            <person name="Sangsakoo G."/>
            <person name="Vanavichit A."/>
            <person name="de Mattos Luiz.A.T."/>
            <person name="Zimmer P.D."/>
            <person name="Malone G."/>
            <person name="Dellagostin O."/>
            <person name="de Oliveira A.C."/>
            <person name="Bevan M."/>
            <person name="Bancroft I."/>
            <person name="Minx P."/>
            <person name="Cordum H."/>
            <person name="Wilson R."/>
            <person name="Cheng Z."/>
            <person name="Jin W."/>
            <person name="Jiang J."/>
            <person name="Leong S.A."/>
            <person name="Iwama H."/>
            <person name="Gojobori T."/>
            <person name="Itoh T."/>
            <person name="Niimura Y."/>
            <person name="Fujii Y."/>
            <person name="Habara T."/>
            <person name="Sakai H."/>
            <person name="Sato Y."/>
            <person name="Wilson G."/>
            <person name="Kumar K."/>
            <person name="McCouch S."/>
            <person name="Juretic N."/>
            <person name="Hoen D."/>
            <person name="Wright S."/>
            <person name="Bruskiewich R."/>
            <person name="Bureau T."/>
            <person name="Miyao A."/>
            <person name="Hirochika H."/>
            <person name="Nishikawa T."/>
            <person name="Kadowaki K."/>
            <person name="Sugiura M."/>
            <person name="Burr B."/>
            <person name="Sasaki T."/>
        </authorList>
    </citation>
    <scope>NUCLEOTIDE SEQUENCE [LARGE SCALE GENOMIC DNA]</scope>
    <source>
        <strain evidence="3">cv. Nipponbare</strain>
    </source>
</reference>
<dbReference type="Proteomes" id="UP000000763">
    <property type="component" value="Chromosome 3"/>
</dbReference>
<organism evidence="2 3">
    <name type="scientific">Oryza sativa subsp. japonica</name>
    <name type="common">Rice</name>
    <dbReference type="NCBI Taxonomy" id="39947"/>
    <lineage>
        <taxon>Eukaryota</taxon>
        <taxon>Viridiplantae</taxon>
        <taxon>Streptophyta</taxon>
        <taxon>Embryophyta</taxon>
        <taxon>Tracheophyta</taxon>
        <taxon>Spermatophyta</taxon>
        <taxon>Magnoliopsida</taxon>
        <taxon>Liliopsida</taxon>
        <taxon>Poales</taxon>
        <taxon>Poaceae</taxon>
        <taxon>BOP clade</taxon>
        <taxon>Oryzoideae</taxon>
        <taxon>Oryzeae</taxon>
        <taxon>Oryzinae</taxon>
        <taxon>Oryza</taxon>
        <taxon>Oryza sativa</taxon>
    </lineage>
</organism>
<dbReference type="AlphaFoldDB" id="Q0DUU6"/>
<dbReference type="EMBL" id="AP008209">
    <property type="protein sequence ID" value="BAF10992.1"/>
    <property type="molecule type" value="Genomic_DNA"/>
</dbReference>
<sequence length="254" mass="26835">SLSQLNSPLLRVGDGDGGDGGGGDGGGGGGEGGHERGQDGVRGPAGGAGAVPAVRAGGGEGAGAGLLRGAPAGAREEPQVPVRPRQGQGRPKPRHQDQRHPRPRPPLRLRRHPRQRLPLPPAPSHSSELERRRHLQPRWRQGLPCCSSEGQLDDDDRLARCAGGQRGQPLVGGDRRRRADGVAGRLLPPAPAGILSSVVLLDHCLHHLVRPLQLPIETKNTGLDGARSISGRLYWTMPGEKLRLRECDASVHML</sequence>
<feature type="compositionally biased region" description="Low complexity" evidence="1">
    <location>
        <begin position="67"/>
        <end position="90"/>
    </location>
</feature>
<feature type="compositionally biased region" description="Basic residues" evidence="1">
    <location>
        <begin position="101"/>
        <end position="115"/>
    </location>
</feature>
<evidence type="ECO:0000256" key="1">
    <source>
        <dbReference type="SAM" id="MobiDB-lite"/>
    </source>
</evidence>
<feature type="compositionally biased region" description="Gly residues" evidence="1">
    <location>
        <begin position="56"/>
        <end position="66"/>
    </location>
</feature>
<accession>Q0DUU6</accession>
<feature type="region of interest" description="Disordered" evidence="1">
    <location>
        <begin position="1"/>
        <end position="136"/>
    </location>
</feature>
<evidence type="ECO:0000313" key="3">
    <source>
        <dbReference type="Proteomes" id="UP000000763"/>
    </source>
</evidence>
<proteinExistence type="predicted"/>